<evidence type="ECO:0000256" key="1">
    <source>
        <dbReference type="ARBA" id="ARBA00004613"/>
    </source>
</evidence>
<dbReference type="PRINTS" id="PR00313">
    <property type="entry name" value="CABNDNGRPT"/>
</dbReference>
<protein>
    <submittedName>
        <fullName evidence="4">Cyclolysin</fullName>
    </submittedName>
</protein>
<dbReference type="RefSeq" id="WP_058311713.1">
    <property type="nucleotide sequence ID" value="NZ_CYTW01000002.1"/>
</dbReference>
<dbReference type="InterPro" id="IPR050557">
    <property type="entry name" value="RTX_toxin/Mannuronan_C5-epim"/>
</dbReference>
<organism evidence="4 5">
    <name type="scientific">Shimia thalassica</name>
    <dbReference type="NCBI Taxonomy" id="1715693"/>
    <lineage>
        <taxon>Bacteria</taxon>
        <taxon>Pseudomonadati</taxon>
        <taxon>Pseudomonadota</taxon>
        <taxon>Alphaproteobacteria</taxon>
        <taxon>Rhodobacterales</taxon>
        <taxon>Roseobacteraceae</taxon>
    </lineage>
</organism>
<dbReference type="SUPFAM" id="SSF51120">
    <property type="entry name" value="beta-Roll"/>
    <property type="match status" value="3"/>
</dbReference>
<evidence type="ECO:0000256" key="2">
    <source>
        <dbReference type="ARBA" id="ARBA00022525"/>
    </source>
</evidence>
<evidence type="ECO:0000256" key="3">
    <source>
        <dbReference type="SAM" id="MobiDB-lite"/>
    </source>
</evidence>
<comment type="subcellular location">
    <subcellularLocation>
        <location evidence="1">Secreted</location>
    </subcellularLocation>
</comment>
<dbReference type="Pfam" id="PF00353">
    <property type="entry name" value="HemolysinCabind"/>
    <property type="match status" value="8"/>
</dbReference>
<dbReference type="GO" id="GO:0005509">
    <property type="term" value="F:calcium ion binding"/>
    <property type="evidence" value="ECO:0007669"/>
    <property type="project" value="InterPro"/>
</dbReference>
<proteinExistence type="predicted"/>
<dbReference type="GeneID" id="83883137"/>
<dbReference type="Gene3D" id="2.150.10.10">
    <property type="entry name" value="Serralysin-like metalloprotease, C-terminal"/>
    <property type="match status" value="4"/>
</dbReference>
<dbReference type="STRING" id="1715693.PH7735_02556"/>
<accession>A0A0P1IAZ5</accession>
<sequence>MITLNLNSDFSYILEFLAGSYTGELALQSVTFDHESAVNHMDNVSPDFQLVSLASNEIIIADAATGHRMTMTGTGIDPVSSIEDLANAIEGGLASGAFSQIILEGPAYAGGPNITFATLTAGTDGYTIASGNQSLTFFGDLPTTMSDFSDILSIDARLGTLDTLSNAERAQLITDLSSFAGTGFEFADDGDVLLSSHITDTSITLNVEGYILTINGTFPTDYGEVLEAVLDIEDATDINGYFTSLANVPGLALNGMSFTDPDGTVLMSLTGNIEDESSFDNATVTVDGVEVSHIEIGNDDEYPFQNWIGAFGDELYAAPGQDTHLFGLGGNDILNGDSGNDYLFGGSGNDNLNGGDGDDYLNPGRNIPEGWDSLNTGAGNDTVDLADIYRSGIGLSHYNLNSGITADINSAANTGTIDKGPNGTTTILDVGNAVDWWGLSIGGTQYDDVVNFTLRADSNDWVSFDSSGGNNTINVLGGDGIVRLGYYGNEAINANLTTGSIQHGSTGTDTITGVGLGVTIEVSGTILTDTIIGSAYDDRFILQAGSDTVDGRDGNDLIRYDRSGVTAVNVNLETGTATGNWNGTFFSHTLFNIESARGSRNDGDTLIGNGLGNRLDGRGGNDVLTGAGGDDTLIGGDGYDTAMFSVNSDSISVNVVDDGVEVTSTEGVDFIDSTVEVLHFNDGIFAFSEIEALGGSEQTGTAGADTLAGGSGDDTLNGGDGNDVLRGAGGNDLIQGGDGVDTLVGGDGDDTLLGGTSEDDLRDVIYAGAGNDRIDGGYGNDELRGDAGNDTIAGGFGADTVIGGTGNDTLTGSAFADQIFGGDGDDFVNGGFGHDLLNGGAGADRFYHIGIFDHGSDWIQDYDAAEGDILHFGNGSATVGQFQVNTTHTATAAGERSGDDNVEEAFVIYRPTGQIMWALVDGGGQSSINLQIGGDVFDLLA</sequence>
<reference evidence="5" key="1">
    <citation type="submission" date="2015-09" db="EMBL/GenBank/DDBJ databases">
        <authorList>
            <person name="Rodrigo-Torres Lidia"/>
            <person name="Arahal R.David."/>
        </authorList>
    </citation>
    <scope>NUCLEOTIDE SEQUENCE [LARGE SCALE GENOMIC DNA]</scope>
    <source>
        <strain evidence="5">CECT 7735</strain>
    </source>
</reference>
<feature type="region of interest" description="Disordered" evidence="3">
    <location>
        <begin position="697"/>
        <end position="730"/>
    </location>
</feature>
<keyword evidence="2" id="KW-0964">Secreted</keyword>
<dbReference type="PANTHER" id="PTHR38340:SF1">
    <property type="entry name" value="S-LAYER PROTEIN"/>
    <property type="match status" value="1"/>
</dbReference>
<dbReference type="AlphaFoldDB" id="A0A0P1IAZ5"/>
<gene>
    <name evidence="4" type="primary">cya_20</name>
    <name evidence="4" type="ORF">PH7735_02556</name>
</gene>
<dbReference type="InterPro" id="IPR018511">
    <property type="entry name" value="Hemolysin-typ_Ca-bd_CS"/>
</dbReference>
<evidence type="ECO:0000313" key="5">
    <source>
        <dbReference type="Proteomes" id="UP000051870"/>
    </source>
</evidence>
<dbReference type="Proteomes" id="UP000051870">
    <property type="component" value="Unassembled WGS sequence"/>
</dbReference>
<dbReference type="InterPro" id="IPR001343">
    <property type="entry name" value="Hemolysn_Ca-bd"/>
</dbReference>
<feature type="compositionally biased region" description="Low complexity" evidence="3">
    <location>
        <begin position="699"/>
        <end position="717"/>
    </location>
</feature>
<dbReference type="PANTHER" id="PTHR38340">
    <property type="entry name" value="S-LAYER PROTEIN"/>
    <property type="match status" value="1"/>
</dbReference>
<keyword evidence="5" id="KW-1185">Reference proteome</keyword>
<dbReference type="GO" id="GO:0005576">
    <property type="term" value="C:extracellular region"/>
    <property type="evidence" value="ECO:0007669"/>
    <property type="project" value="UniProtKB-SubCell"/>
</dbReference>
<dbReference type="PROSITE" id="PS00330">
    <property type="entry name" value="HEMOLYSIN_CALCIUM"/>
    <property type="match status" value="7"/>
</dbReference>
<dbReference type="InterPro" id="IPR011049">
    <property type="entry name" value="Serralysin-like_metalloprot_C"/>
</dbReference>
<evidence type="ECO:0000313" key="4">
    <source>
        <dbReference type="EMBL" id="CUK02257.1"/>
    </source>
</evidence>
<name>A0A0P1IAZ5_9RHOB</name>
<dbReference type="EMBL" id="CYTW01000002">
    <property type="protein sequence ID" value="CUK02257.1"/>
    <property type="molecule type" value="Genomic_DNA"/>
</dbReference>